<gene>
    <name evidence="1" type="ORF">GCM10007291_07110</name>
</gene>
<dbReference type="Proteomes" id="UP000658305">
    <property type="component" value="Unassembled WGS sequence"/>
</dbReference>
<reference evidence="2" key="1">
    <citation type="journal article" date="2019" name="Int. J. Syst. Evol. Microbiol.">
        <title>The Global Catalogue of Microorganisms (GCM) 10K type strain sequencing project: providing services to taxonomists for standard genome sequencing and annotation.</title>
        <authorList>
            <consortium name="The Broad Institute Genomics Platform"/>
            <consortium name="The Broad Institute Genome Sequencing Center for Infectious Disease"/>
            <person name="Wu L."/>
            <person name="Ma J."/>
        </authorList>
    </citation>
    <scope>NUCLEOTIDE SEQUENCE [LARGE SCALE GENOMIC DNA]</scope>
    <source>
        <strain evidence="2">KCTC 23298</strain>
    </source>
</reference>
<sequence>MTALITRIPTSTDDERKPAAVVGVDAQICADPLVAEYFHPGKASISGIAAGTDQPFAWRGLKTGVRMTPAEAGYQPTYVADGGSGYGALKFGSGANAGLSGGSLSDTHNGALACPLDALLFPPQDDAMGIANPYSIVVACKTPASAVGDDIYPGAIAGTMTRFPDSTSVNQNDWAGIGIGLGSISENRGFFAGRGLVGAAVSTSNDATDAWVILSGIFDLAGNQYVLRRNGVQVAVTAVTQSAPTAERAGYRQLRIGSAGDIGAAIERTYIGQIGAVAIMHAAGNAGSGLTSMQRIEARLKAMYGVA</sequence>
<dbReference type="EMBL" id="BMYI01000001">
    <property type="protein sequence ID" value="GHC12463.1"/>
    <property type="molecule type" value="Genomic_DNA"/>
</dbReference>
<dbReference type="RefSeq" id="WP_189380178.1">
    <property type="nucleotide sequence ID" value="NZ_BMYI01000001.1"/>
</dbReference>
<accession>A0ABQ3F7Y7</accession>
<keyword evidence="2" id="KW-1185">Reference proteome</keyword>
<comment type="caution">
    <text evidence="1">The sequence shown here is derived from an EMBL/GenBank/DDBJ whole genome shotgun (WGS) entry which is preliminary data.</text>
</comment>
<protein>
    <submittedName>
        <fullName evidence="1">Uncharacterized protein</fullName>
    </submittedName>
</protein>
<name>A0ABQ3F7Y7_9RHOB</name>
<proteinExistence type="predicted"/>
<organism evidence="1 2">
    <name type="scientific">Gemmobacter nanjingensis</name>
    <dbReference type="NCBI Taxonomy" id="488454"/>
    <lineage>
        <taxon>Bacteria</taxon>
        <taxon>Pseudomonadati</taxon>
        <taxon>Pseudomonadota</taxon>
        <taxon>Alphaproteobacteria</taxon>
        <taxon>Rhodobacterales</taxon>
        <taxon>Paracoccaceae</taxon>
        <taxon>Gemmobacter</taxon>
    </lineage>
</organism>
<evidence type="ECO:0000313" key="2">
    <source>
        <dbReference type="Proteomes" id="UP000658305"/>
    </source>
</evidence>
<evidence type="ECO:0000313" key="1">
    <source>
        <dbReference type="EMBL" id="GHC12463.1"/>
    </source>
</evidence>